<evidence type="ECO:0000313" key="3">
    <source>
        <dbReference type="EMBL" id="KRR19237.1"/>
    </source>
</evidence>
<evidence type="ECO:0000259" key="2">
    <source>
        <dbReference type="PROSITE" id="PS50943"/>
    </source>
</evidence>
<dbReference type="SMART" id="SM00530">
    <property type="entry name" value="HTH_XRE"/>
    <property type="match status" value="1"/>
</dbReference>
<organism evidence="3 4">
    <name type="scientific">Bradyrhizobium lablabi</name>
    <dbReference type="NCBI Taxonomy" id="722472"/>
    <lineage>
        <taxon>Bacteria</taxon>
        <taxon>Pseudomonadati</taxon>
        <taxon>Pseudomonadota</taxon>
        <taxon>Alphaproteobacteria</taxon>
        <taxon>Hyphomicrobiales</taxon>
        <taxon>Nitrobacteraceae</taxon>
        <taxon>Bradyrhizobium</taxon>
    </lineage>
</organism>
<dbReference type="InterPro" id="IPR001387">
    <property type="entry name" value="Cro/C1-type_HTH"/>
</dbReference>
<proteinExistence type="predicted"/>
<evidence type="ECO:0000256" key="1">
    <source>
        <dbReference type="SAM" id="MobiDB-lite"/>
    </source>
</evidence>
<dbReference type="SUPFAM" id="SSF47413">
    <property type="entry name" value="lambda repressor-like DNA-binding domains"/>
    <property type="match status" value="1"/>
</dbReference>
<comment type="caution">
    <text evidence="3">The sequence shown here is derived from an EMBL/GenBank/DDBJ whole genome shotgun (WGS) entry which is preliminary data.</text>
</comment>
<feature type="domain" description="HTH cro/C1-type" evidence="2">
    <location>
        <begin position="26"/>
        <end position="58"/>
    </location>
</feature>
<dbReference type="Pfam" id="PF13560">
    <property type="entry name" value="HTH_31"/>
    <property type="match status" value="1"/>
</dbReference>
<feature type="region of interest" description="Disordered" evidence="1">
    <location>
        <begin position="85"/>
        <end position="113"/>
    </location>
</feature>
<dbReference type="PROSITE" id="PS50943">
    <property type="entry name" value="HTH_CROC1"/>
    <property type="match status" value="1"/>
</dbReference>
<dbReference type="Proteomes" id="UP000051660">
    <property type="component" value="Unassembled WGS sequence"/>
</dbReference>
<gene>
    <name evidence="3" type="ORF">CQ14_39290</name>
</gene>
<evidence type="ECO:0000313" key="4">
    <source>
        <dbReference type="Proteomes" id="UP000051660"/>
    </source>
</evidence>
<sequence length="113" mass="11961">MPPRSALTNAPPIAVQEALQNLGNKLRTARLRRNLSLSELAAKLGVDRHVLSDAEKGKLGTSAGIYVAALWAMNLLQTLDGVADPKTDEEGLALSGLEERERARTGGGPSNAF</sequence>
<protein>
    <recommendedName>
        <fullName evidence="2">HTH cro/C1-type domain-containing protein</fullName>
    </recommendedName>
</protein>
<dbReference type="EMBL" id="LLYB01000098">
    <property type="protein sequence ID" value="KRR19237.1"/>
    <property type="molecule type" value="Genomic_DNA"/>
</dbReference>
<reference evidence="3 4" key="1">
    <citation type="submission" date="2014-03" db="EMBL/GenBank/DDBJ databases">
        <title>Bradyrhizobium valentinum sp. nov., isolated from effective nodules of Lupinus mariae-josephae, a lupine endemic of basic-lime soils in Eastern Spain.</title>
        <authorList>
            <person name="Duran D."/>
            <person name="Rey L."/>
            <person name="Navarro A."/>
            <person name="Busquets A."/>
            <person name="Imperial J."/>
            <person name="Ruiz-Argueso T."/>
        </authorList>
    </citation>
    <scope>NUCLEOTIDE SEQUENCE [LARGE SCALE GENOMIC DNA]</scope>
    <source>
        <strain evidence="3 4">CCBAU 23086</strain>
    </source>
</reference>
<dbReference type="GO" id="GO:0003677">
    <property type="term" value="F:DNA binding"/>
    <property type="evidence" value="ECO:0007669"/>
    <property type="project" value="InterPro"/>
</dbReference>
<name>A0A0R3MMW7_9BRAD</name>
<dbReference type="OrthoDB" id="5420607at2"/>
<dbReference type="CDD" id="cd00093">
    <property type="entry name" value="HTH_XRE"/>
    <property type="match status" value="1"/>
</dbReference>
<dbReference type="Gene3D" id="1.10.260.40">
    <property type="entry name" value="lambda repressor-like DNA-binding domains"/>
    <property type="match status" value="1"/>
</dbReference>
<dbReference type="InterPro" id="IPR010982">
    <property type="entry name" value="Lambda_DNA-bd_dom_sf"/>
</dbReference>
<accession>A0A0R3MMW7</accession>
<dbReference type="AlphaFoldDB" id="A0A0R3MMW7"/>